<evidence type="ECO:0000313" key="2">
    <source>
        <dbReference type="Proteomes" id="UP001158048"/>
    </source>
</evidence>
<evidence type="ECO:0000313" key="1">
    <source>
        <dbReference type="EMBL" id="SMQ30280.1"/>
    </source>
</evidence>
<proteinExistence type="predicted"/>
<protein>
    <submittedName>
        <fullName evidence="1">Uncharacterized protein</fullName>
    </submittedName>
</protein>
<reference evidence="1" key="1">
    <citation type="submission" date="2017-05" db="EMBL/GenBank/DDBJ databases">
        <authorList>
            <person name="Varghese N."/>
            <person name="Submissions S."/>
        </authorList>
    </citation>
    <scope>NUCLEOTIDE SEQUENCE</scope>
    <source>
        <strain evidence="1">LMG 28168</strain>
    </source>
</reference>
<sequence length="112" mass="12165">MNRKILSGLALFVIAIYVMNTRTHLPQETQRPNVAYENALPFGSVHAVNAVARTPSRGITVKVAEQVNVDGFNDGGATSARYPSEHWRRQGSSTFVKYKAGGIGSDEVAMSK</sequence>
<organism evidence="1 2">
    <name type="scientific">Pseudomonas helmanticensis</name>
    <dbReference type="NCBI Taxonomy" id="1471381"/>
    <lineage>
        <taxon>Bacteria</taxon>
        <taxon>Pseudomonadati</taxon>
        <taxon>Pseudomonadota</taxon>
        <taxon>Gammaproteobacteria</taxon>
        <taxon>Pseudomonadales</taxon>
        <taxon>Pseudomonadaceae</taxon>
        <taxon>Pseudomonas</taxon>
    </lineage>
</organism>
<dbReference type="Proteomes" id="UP001158048">
    <property type="component" value="Unassembled WGS sequence"/>
</dbReference>
<comment type="caution">
    <text evidence="1">The sequence shown here is derived from an EMBL/GenBank/DDBJ whole genome shotgun (WGS) entry which is preliminary data.</text>
</comment>
<name>A0ACD2UDE0_9PSED</name>
<dbReference type="EMBL" id="FXUY01000002">
    <property type="protein sequence ID" value="SMQ30280.1"/>
    <property type="molecule type" value="Genomic_DNA"/>
</dbReference>
<accession>A0ACD2UDE0</accession>
<keyword evidence="2" id="KW-1185">Reference proteome</keyword>
<gene>
    <name evidence="1" type="ORF">SAMN04488483_5329</name>
</gene>